<comment type="cofactor">
    <cofactor evidence="1">
        <name>Mg(2+)</name>
        <dbReference type="ChEBI" id="CHEBI:18420"/>
    </cofactor>
</comment>
<dbReference type="OrthoDB" id="7059729at2"/>
<name>A0A1N7G8Y9_9SPHI</name>
<dbReference type="SFLD" id="SFLDG01129">
    <property type="entry name" value="C1.5:_HAD__Beta-PGM__Phosphata"/>
    <property type="match status" value="1"/>
</dbReference>
<keyword evidence="7" id="KW-1185">Reference proteome</keyword>
<evidence type="ECO:0000256" key="4">
    <source>
        <dbReference type="ARBA" id="ARBA00022842"/>
    </source>
</evidence>
<accession>A0A1N7G8Y9</accession>
<evidence type="ECO:0000256" key="3">
    <source>
        <dbReference type="ARBA" id="ARBA00022801"/>
    </source>
</evidence>
<dbReference type="NCBIfam" id="TIGR01549">
    <property type="entry name" value="HAD-SF-IA-v1"/>
    <property type="match status" value="1"/>
</dbReference>
<evidence type="ECO:0000256" key="2">
    <source>
        <dbReference type="ARBA" id="ARBA00022723"/>
    </source>
</evidence>
<dbReference type="Pfam" id="PF00702">
    <property type="entry name" value="Hydrolase"/>
    <property type="match status" value="1"/>
</dbReference>
<dbReference type="GO" id="GO:0016791">
    <property type="term" value="F:phosphatase activity"/>
    <property type="evidence" value="ECO:0007669"/>
    <property type="project" value="TreeGrafter"/>
</dbReference>
<keyword evidence="4" id="KW-0460">Magnesium</keyword>
<dbReference type="STRING" id="354630.SAMN05421821_12420"/>
<dbReference type="InterPro" id="IPR036412">
    <property type="entry name" value="HAD-like_sf"/>
</dbReference>
<dbReference type="PANTHER" id="PTHR46470:SF2">
    <property type="entry name" value="GLYCERALDEHYDE 3-PHOSPHATE PHOSPHATASE"/>
    <property type="match status" value="1"/>
</dbReference>
<dbReference type="GO" id="GO:0044281">
    <property type="term" value="P:small molecule metabolic process"/>
    <property type="evidence" value="ECO:0007669"/>
    <property type="project" value="UniProtKB-ARBA"/>
</dbReference>
<keyword evidence="3 6" id="KW-0378">Hydrolase</keyword>
<dbReference type="SUPFAM" id="SSF56784">
    <property type="entry name" value="HAD-like"/>
    <property type="match status" value="1"/>
</dbReference>
<keyword evidence="2" id="KW-0479">Metal-binding</keyword>
<evidence type="ECO:0000313" key="8">
    <source>
        <dbReference type="Proteomes" id="UP000548326"/>
    </source>
</evidence>
<evidence type="ECO:0000256" key="1">
    <source>
        <dbReference type="ARBA" id="ARBA00001946"/>
    </source>
</evidence>
<gene>
    <name evidence="6" type="ORF">HDF22_005299</name>
    <name evidence="5" type="ORF">HDF23_005684</name>
</gene>
<comment type="caution">
    <text evidence="6">The sequence shown here is derived from an EMBL/GenBank/DDBJ whole genome shotgun (WGS) entry which is preliminary data.</text>
</comment>
<dbReference type="EMBL" id="JACHCB010000024">
    <property type="protein sequence ID" value="MBB6112901.1"/>
    <property type="molecule type" value="Genomic_DNA"/>
</dbReference>
<dbReference type="Gene3D" id="1.10.150.520">
    <property type="match status" value="1"/>
</dbReference>
<dbReference type="AlphaFoldDB" id="A0A1N7G8Y9"/>
<dbReference type="Proteomes" id="UP000548326">
    <property type="component" value="Unassembled WGS sequence"/>
</dbReference>
<dbReference type="Proteomes" id="UP000541583">
    <property type="component" value="Unassembled WGS sequence"/>
</dbReference>
<evidence type="ECO:0000313" key="7">
    <source>
        <dbReference type="Proteomes" id="UP000541583"/>
    </source>
</evidence>
<dbReference type="Gene3D" id="3.40.50.1000">
    <property type="entry name" value="HAD superfamily/HAD-like"/>
    <property type="match status" value="1"/>
</dbReference>
<evidence type="ECO:0000313" key="5">
    <source>
        <dbReference type="EMBL" id="MBB6112901.1"/>
    </source>
</evidence>
<dbReference type="EMBL" id="JACHCA010000020">
    <property type="protein sequence ID" value="MBB6131148.1"/>
    <property type="molecule type" value="Genomic_DNA"/>
</dbReference>
<evidence type="ECO:0000313" key="6">
    <source>
        <dbReference type="EMBL" id="MBB6131148.1"/>
    </source>
</evidence>
<dbReference type="InterPro" id="IPR023214">
    <property type="entry name" value="HAD_sf"/>
</dbReference>
<organism evidence="6 8">
    <name type="scientific">Mucilaginibacter lappiensis</name>
    <dbReference type="NCBI Taxonomy" id="354630"/>
    <lineage>
        <taxon>Bacteria</taxon>
        <taxon>Pseudomonadati</taxon>
        <taxon>Bacteroidota</taxon>
        <taxon>Sphingobacteriia</taxon>
        <taxon>Sphingobacteriales</taxon>
        <taxon>Sphingobacteriaceae</taxon>
        <taxon>Mucilaginibacter</taxon>
    </lineage>
</organism>
<reference evidence="7 8" key="1">
    <citation type="submission" date="2020-08" db="EMBL/GenBank/DDBJ databases">
        <title>Genomic Encyclopedia of Type Strains, Phase IV (KMG-V): Genome sequencing to study the core and pangenomes of soil and plant-associated prokaryotes.</title>
        <authorList>
            <person name="Whitman W."/>
        </authorList>
    </citation>
    <scope>NUCLEOTIDE SEQUENCE [LARGE SCALE GENOMIC DNA]</scope>
    <source>
        <strain evidence="5 7">ANJLi2</strain>
        <strain evidence="6 8">MP601</strain>
    </source>
</reference>
<dbReference type="GO" id="GO:0046872">
    <property type="term" value="F:metal ion binding"/>
    <property type="evidence" value="ECO:0007669"/>
    <property type="project" value="UniProtKB-KW"/>
</dbReference>
<dbReference type="InterPro" id="IPR051400">
    <property type="entry name" value="HAD-like_hydrolase"/>
</dbReference>
<protein>
    <submittedName>
        <fullName evidence="5 6">Hydrolase of the HAD superfamily</fullName>
    </submittedName>
</protein>
<dbReference type="PANTHER" id="PTHR46470">
    <property type="entry name" value="N-ACYLNEURAMINATE-9-PHOSPHATASE"/>
    <property type="match status" value="1"/>
</dbReference>
<sequence>MSKFKAIIYDLDNTIFPTHLIKMEMVSPVLQAIRDANDHRLSAEQLTNALTDCYRLSIREVAKKYNFSELMINAALSALSAIEINDQLTTYDDYRFLKEIEGFRFLVTSGDSNFQMSKINNLRIANDFNEIFIHDDNESGFKGKLRIFQHIQHKYGLNSNEVMVVGDSADNEIAAGNELKMTTVQILRSGITKASIAQYHIGNFSELFSLNLSI</sequence>
<dbReference type="InterPro" id="IPR006439">
    <property type="entry name" value="HAD-SF_hydro_IA"/>
</dbReference>
<dbReference type="SFLD" id="SFLDS00003">
    <property type="entry name" value="Haloacid_Dehalogenase"/>
    <property type="match status" value="1"/>
</dbReference>
<proteinExistence type="predicted"/>
<dbReference type="RefSeq" id="WP_076378655.1">
    <property type="nucleotide sequence ID" value="NZ_FTMG01000024.1"/>
</dbReference>